<dbReference type="KEGG" id="cja:CJA_0413"/>
<dbReference type="GO" id="GO:0043107">
    <property type="term" value="P:type IV pilus-dependent motility"/>
    <property type="evidence" value="ECO:0007669"/>
    <property type="project" value="TreeGrafter"/>
</dbReference>
<organism evidence="4 5">
    <name type="scientific">Cellvibrio japonicus (strain Ueda107)</name>
    <name type="common">Pseudomonas fluorescens subsp. cellulosa</name>
    <dbReference type="NCBI Taxonomy" id="498211"/>
    <lineage>
        <taxon>Bacteria</taxon>
        <taxon>Pseudomonadati</taxon>
        <taxon>Pseudomonadota</taxon>
        <taxon>Gammaproteobacteria</taxon>
        <taxon>Cellvibrionales</taxon>
        <taxon>Cellvibrionaceae</taxon>
        <taxon>Cellvibrio</taxon>
    </lineage>
</organism>
<feature type="region of interest" description="Disordered" evidence="2">
    <location>
        <begin position="160"/>
        <end position="196"/>
    </location>
</feature>
<dbReference type="PANTHER" id="PTHR40278">
    <property type="entry name" value="DNA UTILIZATION PROTEIN HOFN"/>
    <property type="match status" value="1"/>
</dbReference>
<accession>B3PI74</accession>
<keyword evidence="5" id="KW-1185">Reference proteome</keyword>
<dbReference type="PANTHER" id="PTHR40278:SF2">
    <property type="entry name" value="TYPE IV PILUS INNER MEMBRANE COMPONENT PILN"/>
    <property type="match status" value="1"/>
</dbReference>
<dbReference type="Proteomes" id="UP000001036">
    <property type="component" value="Chromosome"/>
</dbReference>
<evidence type="ECO:0000256" key="2">
    <source>
        <dbReference type="SAM" id="MobiDB-lite"/>
    </source>
</evidence>
<keyword evidence="1" id="KW-0175">Coiled coil</keyword>
<feature type="compositionally biased region" description="Low complexity" evidence="2">
    <location>
        <begin position="177"/>
        <end position="196"/>
    </location>
</feature>
<evidence type="ECO:0000313" key="5">
    <source>
        <dbReference type="Proteomes" id="UP000001036"/>
    </source>
</evidence>
<dbReference type="InterPro" id="IPR007813">
    <property type="entry name" value="PilN"/>
</dbReference>
<dbReference type="OrthoDB" id="5296173at2"/>
<dbReference type="Pfam" id="PF05137">
    <property type="entry name" value="PilN"/>
    <property type="match status" value="1"/>
</dbReference>
<evidence type="ECO:0000256" key="3">
    <source>
        <dbReference type="SAM" id="Phobius"/>
    </source>
</evidence>
<proteinExistence type="predicted"/>
<feature type="compositionally biased region" description="Polar residues" evidence="2">
    <location>
        <begin position="160"/>
        <end position="176"/>
    </location>
</feature>
<keyword evidence="3" id="KW-0472">Membrane</keyword>
<keyword evidence="3" id="KW-0812">Transmembrane</keyword>
<gene>
    <name evidence="4" type="primary">pilN</name>
    <name evidence="4" type="ordered locus">CJA_0413</name>
</gene>
<dbReference type="HOGENOM" id="CLU_081304_1_2_6"/>
<dbReference type="GO" id="GO:0043683">
    <property type="term" value="P:type IV pilus assembly"/>
    <property type="evidence" value="ECO:0007669"/>
    <property type="project" value="TreeGrafter"/>
</dbReference>
<dbReference type="eggNOG" id="COG3166">
    <property type="taxonomic scope" value="Bacteria"/>
</dbReference>
<protein>
    <submittedName>
        <fullName evidence="4">Type 4 fimbrial biogenesis protein PilN</fullName>
    </submittedName>
</protein>
<name>B3PI74_CELJU</name>
<evidence type="ECO:0000256" key="1">
    <source>
        <dbReference type="SAM" id="Coils"/>
    </source>
</evidence>
<feature type="coiled-coil region" evidence="1">
    <location>
        <begin position="47"/>
        <end position="84"/>
    </location>
</feature>
<evidence type="ECO:0000313" key="4">
    <source>
        <dbReference type="EMBL" id="ACE83007.1"/>
    </source>
</evidence>
<dbReference type="EMBL" id="CP000934">
    <property type="protein sequence ID" value="ACE83007.1"/>
    <property type="molecule type" value="Genomic_DNA"/>
</dbReference>
<dbReference type="STRING" id="498211.CJA_0413"/>
<keyword evidence="3" id="KW-1133">Transmembrane helix</keyword>
<dbReference type="AlphaFoldDB" id="B3PI74"/>
<reference evidence="4 5" key="1">
    <citation type="journal article" date="2008" name="J. Bacteriol.">
        <title>Insights into plant cell wall degradation from the genome sequence of the soil bacterium Cellvibrio japonicus.</title>
        <authorList>
            <person name="Deboy R.T."/>
            <person name="Mongodin E.F."/>
            <person name="Fouts D.E."/>
            <person name="Tailford L.E."/>
            <person name="Khouri H."/>
            <person name="Emerson J.B."/>
            <person name="Mohamoud Y."/>
            <person name="Watkins K."/>
            <person name="Henrissat B."/>
            <person name="Gilbert H.J."/>
            <person name="Nelson K.E."/>
        </authorList>
    </citation>
    <scope>NUCLEOTIDE SEQUENCE [LARGE SCALE GENOMIC DNA]</scope>
    <source>
        <strain evidence="4 5">Ueda107</strain>
    </source>
</reference>
<dbReference type="RefSeq" id="WP_012486095.1">
    <property type="nucleotide sequence ID" value="NC_010995.1"/>
</dbReference>
<feature type="transmembrane region" description="Helical" evidence="3">
    <location>
        <begin position="21"/>
        <end position="40"/>
    </location>
</feature>
<dbReference type="InterPro" id="IPR052534">
    <property type="entry name" value="Extracell_DNA_Util/SecSys_Comp"/>
</dbReference>
<sequence>MAKINLLPWRQAYREEKKREFLVVIGFVLGLSVLGAYLWISSVEASIDNQNSRNRLLDQEIKKLDEQVKEISELKKVRDDLLARIKVIQDLEGTRPVIVRYFDEFAKAVPDGVYVTMVDKKGSAITIEGVAESYNRVASFMRNLDASDWFASPNLTSVTAAPSEGEQASSFKMTVQTSAPADADPAAASTSTGAAK</sequence>